<gene>
    <name evidence="1" type="ORF">VNI00_003051</name>
</gene>
<evidence type="ECO:0008006" key="3">
    <source>
        <dbReference type="Google" id="ProtNLM"/>
    </source>
</evidence>
<accession>A0AAW0E133</accession>
<organism evidence="1 2">
    <name type="scientific">Paramarasmius palmivorus</name>
    <dbReference type="NCBI Taxonomy" id="297713"/>
    <lineage>
        <taxon>Eukaryota</taxon>
        <taxon>Fungi</taxon>
        <taxon>Dikarya</taxon>
        <taxon>Basidiomycota</taxon>
        <taxon>Agaricomycotina</taxon>
        <taxon>Agaricomycetes</taxon>
        <taxon>Agaricomycetidae</taxon>
        <taxon>Agaricales</taxon>
        <taxon>Marasmiineae</taxon>
        <taxon>Marasmiaceae</taxon>
        <taxon>Paramarasmius</taxon>
    </lineage>
</organism>
<protein>
    <recommendedName>
        <fullName evidence="3">F-box domain-containing protein</fullName>
    </recommendedName>
</protein>
<keyword evidence="2" id="KW-1185">Reference proteome</keyword>
<reference evidence="1 2" key="1">
    <citation type="submission" date="2024-01" db="EMBL/GenBank/DDBJ databases">
        <title>A draft genome for a cacao thread blight-causing isolate of Paramarasmius palmivorus.</title>
        <authorList>
            <person name="Baruah I.K."/>
            <person name="Bukari Y."/>
            <person name="Amoako-Attah I."/>
            <person name="Meinhardt L.W."/>
            <person name="Bailey B.A."/>
            <person name="Cohen S.P."/>
        </authorList>
    </citation>
    <scope>NUCLEOTIDE SEQUENCE [LARGE SCALE GENOMIC DNA]</scope>
    <source>
        <strain evidence="1 2">GH-12</strain>
    </source>
</reference>
<dbReference type="Proteomes" id="UP001383192">
    <property type="component" value="Unassembled WGS sequence"/>
</dbReference>
<dbReference type="AlphaFoldDB" id="A0AAW0E133"/>
<sequence>MSVPNTISQISSDLGAVSGGAFTASEPETGTGSQTYQQILYPTLGLPDNILREILLEWHRLGPQKPVQPPEQPKIKFTDSLDTTLPQWVYAQVCRSWRQAAFSCKALWTRLGILMPGPDEPEGRKIAMIHNLNSLLRWLGDLPLKVKIKSYHPFAPDDILFTTICSSSSRWEMLRLALHFEEVDVLQNILLSLGARMPQVPLLHSLSLDFMSKLPSGIDTFLNVSNLRRVDVGGKLYDTHRSLEIPWNQITEYRRLCDEFGDSASEEHLMKMPNVVSYCDAAFSCSSGSPIPLPHLQVMKLSIGPMVPLDFGRLELGNHFTEFRLRSRCSSNKLLWSDSLVLSLHRWGCSLQTLYLDSCAISESKMILVFEHLTALRSLVFLYRQTLKSNLIGALANVKLLPHLYHLALDGHFGFMRDDMVKMLSARMIQGDSVFRKFGLPSSRIAFFAKDLECFREQGLEVESTRDTYKWNDWVGPQELED</sequence>
<evidence type="ECO:0000313" key="1">
    <source>
        <dbReference type="EMBL" id="KAK7056495.1"/>
    </source>
</evidence>
<proteinExistence type="predicted"/>
<dbReference type="EMBL" id="JAYKXP010000007">
    <property type="protein sequence ID" value="KAK7056495.1"/>
    <property type="molecule type" value="Genomic_DNA"/>
</dbReference>
<name>A0AAW0E133_9AGAR</name>
<dbReference type="SUPFAM" id="SSF52047">
    <property type="entry name" value="RNI-like"/>
    <property type="match status" value="1"/>
</dbReference>
<evidence type="ECO:0000313" key="2">
    <source>
        <dbReference type="Proteomes" id="UP001383192"/>
    </source>
</evidence>
<comment type="caution">
    <text evidence="1">The sequence shown here is derived from an EMBL/GenBank/DDBJ whole genome shotgun (WGS) entry which is preliminary data.</text>
</comment>